<dbReference type="Pfam" id="PF07993">
    <property type="entry name" value="NAD_binding_4"/>
    <property type="match status" value="1"/>
</dbReference>
<dbReference type="InterPro" id="IPR026055">
    <property type="entry name" value="FAR"/>
</dbReference>
<dbReference type="GO" id="GO:0005777">
    <property type="term" value="C:peroxisome"/>
    <property type="evidence" value="ECO:0007669"/>
    <property type="project" value="TreeGrafter"/>
</dbReference>
<keyword evidence="6 10" id="KW-1133">Transmembrane helix</keyword>
<feature type="domain" description="Fatty acyl-CoA reductase C-terminal" evidence="11">
    <location>
        <begin position="348"/>
        <end position="440"/>
    </location>
</feature>
<keyword evidence="5 10" id="KW-0521">NADP</keyword>
<comment type="function">
    <text evidence="10">Catalyzes the reduction of fatty acyl-CoA to fatty alcohols.</text>
</comment>
<evidence type="ECO:0000256" key="6">
    <source>
        <dbReference type="ARBA" id="ARBA00022989"/>
    </source>
</evidence>
<accession>A0AAN7PXD0</accession>
<organism evidence="13 14">
    <name type="scientific">Aquatica leii</name>
    <dbReference type="NCBI Taxonomy" id="1421715"/>
    <lineage>
        <taxon>Eukaryota</taxon>
        <taxon>Metazoa</taxon>
        <taxon>Ecdysozoa</taxon>
        <taxon>Arthropoda</taxon>
        <taxon>Hexapoda</taxon>
        <taxon>Insecta</taxon>
        <taxon>Pterygota</taxon>
        <taxon>Neoptera</taxon>
        <taxon>Endopterygota</taxon>
        <taxon>Coleoptera</taxon>
        <taxon>Polyphaga</taxon>
        <taxon>Elateriformia</taxon>
        <taxon>Elateroidea</taxon>
        <taxon>Lampyridae</taxon>
        <taxon>Luciolinae</taxon>
        <taxon>Aquatica</taxon>
    </lineage>
</organism>
<dbReference type="GO" id="GO:0016020">
    <property type="term" value="C:membrane"/>
    <property type="evidence" value="ECO:0007669"/>
    <property type="project" value="UniProtKB-SubCell"/>
</dbReference>
<keyword evidence="14" id="KW-1185">Reference proteome</keyword>
<protein>
    <recommendedName>
        <fullName evidence="10">Fatty acyl-CoA reductase</fullName>
        <ecNumber evidence="10">1.2.1.84</ecNumber>
    </recommendedName>
</protein>
<dbReference type="CDD" id="cd09071">
    <property type="entry name" value="FAR_C"/>
    <property type="match status" value="1"/>
</dbReference>
<evidence type="ECO:0000313" key="13">
    <source>
        <dbReference type="EMBL" id="KAK4878572.1"/>
    </source>
</evidence>
<keyword evidence="10" id="KW-0560">Oxidoreductase</keyword>
<evidence type="ECO:0000259" key="12">
    <source>
        <dbReference type="Pfam" id="PF07993"/>
    </source>
</evidence>
<proteinExistence type="inferred from homology"/>
<reference evidence="14" key="1">
    <citation type="submission" date="2023-01" db="EMBL/GenBank/DDBJ databases">
        <title>Key to firefly adult light organ development and bioluminescence: homeobox transcription factors regulate luciferase expression and transportation to peroxisome.</title>
        <authorList>
            <person name="Fu X."/>
        </authorList>
    </citation>
    <scope>NUCLEOTIDE SEQUENCE [LARGE SCALE GENOMIC DNA]</scope>
</reference>
<evidence type="ECO:0000256" key="5">
    <source>
        <dbReference type="ARBA" id="ARBA00022857"/>
    </source>
</evidence>
<evidence type="ECO:0000256" key="8">
    <source>
        <dbReference type="ARBA" id="ARBA00023136"/>
    </source>
</evidence>
<keyword evidence="8 10" id="KW-0472">Membrane</keyword>
<feature type="domain" description="Thioester reductase (TE)" evidence="12">
    <location>
        <begin position="15"/>
        <end position="256"/>
    </location>
</feature>
<dbReference type="GO" id="GO:0035336">
    <property type="term" value="P:long-chain fatty-acyl-CoA metabolic process"/>
    <property type="evidence" value="ECO:0007669"/>
    <property type="project" value="TreeGrafter"/>
</dbReference>
<dbReference type="SUPFAM" id="SSF51735">
    <property type="entry name" value="NAD(P)-binding Rossmann-fold domains"/>
    <property type="match status" value="1"/>
</dbReference>
<dbReference type="InterPro" id="IPR036291">
    <property type="entry name" value="NAD(P)-bd_dom_sf"/>
</dbReference>
<evidence type="ECO:0000256" key="3">
    <source>
        <dbReference type="ARBA" id="ARBA00022516"/>
    </source>
</evidence>
<dbReference type="PANTHER" id="PTHR11011:SF24">
    <property type="entry name" value="FATTY ACYL-COA REDUCTASE"/>
    <property type="match status" value="1"/>
</dbReference>
<comment type="similarity">
    <text evidence="2 10">Belongs to the fatty acyl-CoA reductase family.</text>
</comment>
<dbReference type="InterPro" id="IPR013120">
    <property type="entry name" value="FAR_NAD-bd"/>
</dbReference>
<dbReference type="EC" id="1.2.1.84" evidence="10"/>
<evidence type="ECO:0000256" key="1">
    <source>
        <dbReference type="ARBA" id="ARBA00004141"/>
    </source>
</evidence>
<evidence type="ECO:0000259" key="11">
    <source>
        <dbReference type="Pfam" id="PF03015"/>
    </source>
</evidence>
<feature type="transmembrane region" description="Helical" evidence="10">
    <location>
        <begin position="457"/>
        <end position="475"/>
    </location>
</feature>
<dbReference type="GO" id="GO:0080019">
    <property type="term" value="F:alcohol-forming very long-chain fatty acyl-CoA reductase activity"/>
    <property type="evidence" value="ECO:0007669"/>
    <property type="project" value="InterPro"/>
</dbReference>
<name>A0AAN7PXD0_9COLE</name>
<dbReference type="InterPro" id="IPR033640">
    <property type="entry name" value="FAR_C"/>
</dbReference>
<keyword evidence="7 10" id="KW-0443">Lipid metabolism</keyword>
<gene>
    <name evidence="13" type="ORF">RN001_011078</name>
</gene>
<dbReference type="GO" id="GO:0102965">
    <property type="term" value="F:alcohol-forming long-chain fatty acyl-CoA reductase activity"/>
    <property type="evidence" value="ECO:0007669"/>
    <property type="project" value="UniProtKB-EC"/>
</dbReference>
<dbReference type="Gene3D" id="3.40.50.720">
    <property type="entry name" value="NAD(P)-binding Rossmann-like Domain"/>
    <property type="match status" value="1"/>
</dbReference>
<dbReference type="PANTHER" id="PTHR11011">
    <property type="entry name" value="MALE STERILITY PROTEIN 2-RELATED"/>
    <property type="match status" value="1"/>
</dbReference>
<dbReference type="EMBL" id="JARPUR010000004">
    <property type="protein sequence ID" value="KAK4878572.1"/>
    <property type="molecule type" value="Genomic_DNA"/>
</dbReference>
<comment type="subcellular location">
    <subcellularLocation>
        <location evidence="1">Membrane</location>
        <topology evidence="1">Multi-pass membrane protein</topology>
    </subcellularLocation>
</comment>
<evidence type="ECO:0000256" key="2">
    <source>
        <dbReference type="ARBA" id="ARBA00005928"/>
    </source>
</evidence>
<comment type="catalytic activity">
    <reaction evidence="9 10">
        <text>a long-chain fatty acyl-CoA + 2 NADPH + 2 H(+) = a long-chain primary fatty alcohol + 2 NADP(+) + CoA</text>
        <dbReference type="Rhea" id="RHEA:52716"/>
        <dbReference type="ChEBI" id="CHEBI:15378"/>
        <dbReference type="ChEBI" id="CHEBI:57287"/>
        <dbReference type="ChEBI" id="CHEBI:57783"/>
        <dbReference type="ChEBI" id="CHEBI:58349"/>
        <dbReference type="ChEBI" id="CHEBI:77396"/>
        <dbReference type="ChEBI" id="CHEBI:83139"/>
        <dbReference type="EC" id="1.2.1.84"/>
    </reaction>
</comment>
<dbReference type="CDD" id="cd05236">
    <property type="entry name" value="FAR-N_SDR_e"/>
    <property type="match status" value="1"/>
</dbReference>
<dbReference type="Pfam" id="PF03015">
    <property type="entry name" value="Sterile"/>
    <property type="match status" value="1"/>
</dbReference>
<dbReference type="FunFam" id="3.40.50.720:FF:000143">
    <property type="entry name" value="Fatty acyl-CoA reductase"/>
    <property type="match status" value="1"/>
</dbReference>
<keyword evidence="4 10" id="KW-0812">Transmembrane</keyword>
<dbReference type="Proteomes" id="UP001353858">
    <property type="component" value="Unassembled WGS sequence"/>
</dbReference>
<evidence type="ECO:0000256" key="9">
    <source>
        <dbReference type="ARBA" id="ARBA00052530"/>
    </source>
</evidence>
<evidence type="ECO:0000313" key="14">
    <source>
        <dbReference type="Proteomes" id="UP001353858"/>
    </source>
</evidence>
<comment type="caution">
    <text evidence="13">The sequence shown here is derived from an EMBL/GenBank/DDBJ whole genome shotgun (WGS) entry which is preliminary data.</text>
</comment>
<keyword evidence="3 10" id="KW-0444">Lipid biosynthesis</keyword>
<evidence type="ECO:0000256" key="7">
    <source>
        <dbReference type="ARBA" id="ARBA00023098"/>
    </source>
</evidence>
<evidence type="ECO:0000256" key="10">
    <source>
        <dbReference type="RuleBase" id="RU363097"/>
    </source>
</evidence>
<dbReference type="AlphaFoldDB" id="A0AAN7PXD0"/>
<sequence length="497" mass="57658">MESIKEFYANQSIFITGGTGFIGKVLIEKLLRSCPKLDKIYVLIKGKRGKTPEERIQAITSTALFEKLKKQYPNAIKDKLKLVLGDATELNLGLSEEDQNLLIENVSIIFHGAASVRFDDPLKHAVLLNTRGTREVLNLALKMKKLKVFLHISTTYCNVDKPEVNEQLYPPHADWKKTIEIVENVDEHVLAVLTAKYIDVLPNTYTFTKSLAEHCVYDMCEGKIPACVCRPSIVISSRWDPVPGWIDNFNGPVGLLPKLKPDYVSVDTAVRALLLAAWNKATNKAEEEKYDVSFYNCSNNGLYTMSMEELIEFGKQIFWEAPLSNILWYPGGGVTGCKYWNYIRVIFLHLLPAVIVDNILKLLSIKPLLVKIQRRIYIANLAIRHFIMYQWSFPNYKCLTLEEKLMPEEAEEFGYDRHNVDVYDYFRNCIIYGRRYLLKEDDSNIDKAKKNLYRMYILDRIVRALFILFLIWFFVYKLEIFSYLGEKMQSIYDYIFE</sequence>
<evidence type="ECO:0000256" key="4">
    <source>
        <dbReference type="ARBA" id="ARBA00022692"/>
    </source>
</evidence>